<dbReference type="SUPFAM" id="SSF53649">
    <property type="entry name" value="Alkaline phosphatase-like"/>
    <property type="match status" value="1"/>
</dbReference>
<dbReference type="InterPro" id="IPR010045">
    <property type="entry name" value="DeoB"/>
</dbReference>
<comment type="pathway">
    <text evidence="5">Carbohydrate degradation; 2-deoxy-D-ribose 1-phosphate degradation; D-glyceraldehyde 3-phosphate and acetaldehyde from 2-deoxy-alpha-D-ribose 1-phosphate: step 1/2.</text>
</comment>
<evidence type="ECO:0000313" key="10">
    <source>
        <dbReference type="EMBL" id="EEX77114.1"/>
    </source>
</evidence>
<comment type="catalytic activity">
    <reaction evidence="5">
        <text>alpha-D-ribose 1-phosphate = D-ribose 5-phosphate</text>
        <dbReference type="Rhea" id="RHEA:18793"/>
        <dbReference type="ChEBI" id="CHEBI:57720"/>
        <dbReference type="ChEBI" id="CHEBI:78346"/>
        <dbReference type="EC" id="5.4.2.7"/>
    </reaction>
</comment>
<dbReference type="GO" id="GO:0030145">
    <property type="term" value="F:manganese ion binding"/>
    <property type="evidence" value="ECO:0007669"/>
    <property type="project" value="UniProtKB-UniRule"/>
</dbReference>
<gene>
    <name evidence="5 10" type="primary">deoB</name>
    <name evidence="9" type="ordered locus">Selsp_0108</name>
    <name evidence="10" type="ORF">SELSPUOL_01444</name>
</gene>
<feature type="binding site" evidence="5">
    <location>
        <position position="289"/>
    </location>
    <ligand>
        <name>Mn(2+)</name>
        <dbReference type="ChEBI" id="CHEBI:29035"/>
        <label>2</label>
    </ligand>
</feature>
<dbReference type="Gene3D" id="3.40.720.10">
    <property type="entry name" value="Alkaline Phosphatase, subunit A"/>
    <property type="match status" value="1"/>
</dbReference>
<dbReference type="InterPro" id="IPR006124">
    <property type="entry name" value="Metalloenzyme"/>
</dbReference>
<dbReference type="GO" id="GO:0043094">
    <property type="term" value="P:metabolic compound salvage"/>
    <property type="evidence" value="ECO:0007669"/>
    <property type="project" value="UniProtKB-UniRule"/>
</dbReference>
<dbReference type="HOGENOM" id="CLU_053861_0_0_9"/>
<keyword evidence="5" id="KW-0963">Cytoplasm</keyword>
<dbReference type="EMBL" id="ACKP02000027">
    <property type="protein sequence ID" value="EEX77114.1"/>
    <property type="molecule type" value="Genomic_DNA"/>
</dbReference>
<dbReference type="Gene3D" id="3.30.70.1250">
    <property type="entry name" value="Phosphopentomutase"/>
    <property type="match status" value="1"/>
</dbReference>
<sequence>MKKIKRVFLIVLDSLGVGAAPDAADFGDGACNTLLSLVRSEGFSAPHLASLGLFSVDGIKDAAEAVALRVPAPRGAFARLRESSRGKDTTTGHWELAGVVGEHPMPTYPAGFPPEIIAALEASIGRKLICNKPYSGTQVIHDYGREHIETGALIVYTSADSVLQLAAHENVVPREELYEACRKARVIMCGKHGVGRVIARPFIGEYPNYERTAGRHDFSLEPPATVLDALKDAGFASIGVGKISDIFAGKGLTKSLGTNEDNADGMKKTRSLLGEDFTGLAFVNLVDFDMVFGHRRDTRGYARAVMEFDAWLGDFLTAMKEADVLMITADHGCDPGAPGTDHTREYVPLLAYGVAVRAGCDLGTRPAFADVGATIAEIFGVELVTRGRSFWREIAAG</sequence>
<proteinExistence type="inferred from homology"/>
<dbReference type="RefSeq" id="WP_006192742.1">
    <property type="nucleotide sequence ID" value="NC_015437.1"/>
</dbReference>
<dbReference type="GO" id="GO:0000287">
    <property type="term" value="F:magnesium ion binding"/>
    <property type="evidence" value="ECO:0007669"/>
    <property type="project" value="UniProtKB-UniRule"/>
</dbReference>
<feature type="domain" description="Metalloenzyme" evidence="8">
    <location>
        <begin position="5"/>
        <end position="382"/>
    </location>
</feature>
<comment type="cofactor">
    <cofactor evidence="5">
        <name>Mn(2+)</name>
        <dbReference type="ChEBI" id="CHEBI:29035"/>
    </cofactor>
    <text evidence="5">Binds 2 manganese ions.</text>
</comment>
<evidence type="ECO:0000313" key="12">
    <source>
        <dbReference type="Proteomes" id="UP000011124"/>
    </source>
</evidence>
<dbReference type="GO" id="GO:0009117">
    <property type="term" value="P:nucleotide metabolic process"/>
    <property type="evidence" value="ECO:0007669"/>
    <property type="project" value="UniProtKB-UniRule"/>
</dbReference>
<evidence type="ECO:0000256" key="6">
    <source>
        <dbReference type="NCBIfam" id="TIGR01696"/>
    </source>
</evidence>
<feature type="signal peptide" evidence="7">
    <location>
        <begin position="1"/>
        <end position="19"/>
    </location>
</feature>
<comment type="function">
    <text evidence="5">Isomerase that catalyzes the conversion of deoxy-ribose 1-phosphate (dRib-1-P) and ribose 1-phosphate (Rib-1-P) to deoxy-ribose 5-phosphate (dRib-5-P) and ribose 5-phosphate (Rib-5-P), respectively.</text>
</comment>
<comment type="similarity">
    <text evidence="1 5">Belongs to the phosphopentomutase family.</text>
</comment>
<dbReference type="Pfam" id="PF01676">
    <property type="entry name" value="Metalloenzyme"/>
    <property type="match status" value="1"/>
</dbReference>
<evidence type="ECO:0000256" key="5">
    <source>
        <dbReference type="HAMAP-Rule" id="MF_00740"/>
    </source>
</evidence>
<dbReference type="HAMAP" id="MF_00740">
    <property type="entry name" value="Phosphopentomut"/>
    <property type="match status" value="1"/>
</dbReference>
<dbReference type="InterPro" id="IPR017850">
    <property type="entry name" value="Alkaline_phosphatase_core_sf"/>
</dbReference>
<feature type="binding site" evidence="5">
    <location>
        <position position="342"/>
    </location>
    <ligand>
        <name>Mn(2+)</name>
        <dbReference type="ChEBI" id="CHEBI:29035"/>
        <label>2</label>
    </ligand>
</feature>
<evidence type="ECO:0000256" key="1">
    <source>
        <dbReference type="ARBA" id="ARBA00010373"/>
    </source>
</evidence>
<dbReference type="STRING" id="546271.Selsp_0108"/>
<feature type="chain" id="PRO_5038327951" description="Phosphopentomutase" evidence="7">
    <location>
        <begin position="20"/>
        <end position="397"/>
    </location>
</feature>
<dbReference type="GO" id="GO:0008973">
    <property type="term" value="F:phosphopentomutase activity"/>
    <property type="evidence" value="ECO:0007669"/>
    <property type="project" value="UniProtKB-UniRule"/>
</dbReference>
<dbReference type="AlphaFoldDB" id="C9LVF1"/>
<feature type="binding site" evidence="5">
    <location>
        <position position="13"/>
    </location>
    <ligand>
        <name>Mn(2+)</name>
        <dbReference type="ChEBI" id="CHEBI:29035"/>
        <label>1</label>
    </ligand>
</feature>
<feature type="binding site" evidence="5">
    <location>
        <position position="330"/>
    </location>
    <ligand>
        <name>Mn(2+)</name>
        <dbReference type="ChEBI" id="CHEBI:29035"/>
        <label>1</label>
    </ligand>
</feature>
<evidence type="ECO:0000256" key="2">
    <source>
        <dbReference type="ARBA" id="ARBA00022723"/>
    </source>
</evidence>
<evidence type="ECO:0000313" key="9">
    <source>
        <dbReference type="EMBL" id="AEB99087.1"/>
    </source>
</evidence>
<keyword evidence="7" id="KW-0732">Signal</keyword>
<reference evidence="9 12" key="2">
    <citation type="submission" date="2011-04" db="EMBL/GenBank/DDBJ databases">
        <title>The complete genome of Selenomonas sputigena DSM 20758.</title>
        <authorList>
            <consortium name="US DOE Joint Genome Institute (JGI-PGF)"/>
            <person name="Lucas S."/>
            <person name="Copeland A."/>
            <person name="Lapidus A."/>
            <person name="Bruce D."/>
            <person name="Goodwin L."/>
            <person name="Pitluck S."/>
            <person name="Peters L."/>
            <person name="Kyrpides N."/>
            <person name="Mavromatis K."/>
            <person name="Ivanova N."/>
            <person name="Ovchinnikova G."/>
            <person name="Teshima H."/>
            <person name="Detter J.C."/>
            <person name="Tapia R."/>
            <person name="Han C."/>
            <person name="Land M."/>
            <person name="Hauser L."/>
            <person name="Markowitz V."/>
            <person name="Cheng J.-F."/>
            <person name="Hugenholtz P."/>
            <person name="Woyke T."/>
            <person name="Wu D."/>
            <person name="Gronow S."/>
            <person name="Wellnitz S."/>
            <person name="Schneider S."/>
            <person name="Klenk H.-P."/>
            <person name="Eisen J.A."/>
        </authorList>
    </citation>
    <scope>NUCLEOTIDE SEQUENCE [LARGE SCALE GENOMIC DNA]</scope>
    <source>
        <strain evidence="9">ATCC 35185</strain>
        <strain evidence="12">ATCC 35185 / DSM 20758 / VPI D19B-28</strain>
    </source>
</reference>
<dbReference type="NCBIfam" id="TIGR01696">
    <property type="entry name" value="deoB"/>
    <property type="match status" value="1"/>
</dbReference>
<evidence type="ECO:0000256" key="4">
    <source>
        <dbReference type="ARBA" id="ARBA00023235"/>
    </source>
</evidence>
<evidence type="ECO:0000259" key="8">
    <source>
        <dbReference type="Pfam" id="PF01676"/>
    </source>
</evidence>
<keyword evidence="4 5" id="KW-0413">Isomerase</keyword>
<name>C9LVF1_SELS3</name>
<evidence type="ECO:0000256" key="7">
    <source>
        <dbReference type="SAM" id="SignalP"/>
    </source>
</evidence>
<evidence type="ECO:0000256" key="3">
    <source>
        <dbReference type="ARBA" id="ARBA00023211"/>
    </source>
</evidence>
<dbReference type="GO" id="GO:0006018">
    <property type="term" value="P:2-deoxyribose 1-phosphate catabolic process"/>
    <property type="evidence" value="ECO:0007669"/>
    <property type="project" value="UniProtKB-UniRule"/>
</dbReference>
<keyword evidence="12" id="KW-1185">Reference proteome</keyword>
<accession>C9LVF1</accession>
<reference evidence="10 11" key="1">
    <citation type="submission" date="2009-09" db="EMBL/GenBank/DDBJ databases">
        <authorList>
            <person name="Weinstock G."/>
            <person name="Sodergren E."/>
            <person name="Clifton S."/>
            <person name="Fulton L."/>
            <person name="Fulton B."/>
            <person name="Courtney L."/>
            <person name="Fronick C."/>
            <person name="Harrison M."/>
            <person name="Strong C."/>
            <person name="Farmer C."/>
            <person name="Delahaunty K."/>
            <person name="Markovic C."/>
            <person name="Hall O."/>
            <person name="Minx P."/>
            <person name="Tomlinson C."/>
            <person name="Mitreva M."/>
            <person name="Nelson J."/>
            <person name="Hou S."/>
            <person name="Wollam A."/>
            <person name="Pepin K.H."/>
            <person name="Johnson M."/>
            <person name="Bhonagiri V."/>
            <person name="Nash W.E."/>
            <person name="Warren W."/>
            <person name="Chinwalla A."/>
            <person name="Mardis E.R."/>
            <person name="Wilson R.K."/>
        </authorList>
    </citation>
    <scope>NUCLEOTIDE SEQUENCE [LARGE SCALE GENOMIC DNA]</scope>
    <source>
        <strain evidence="10">ATCC 35185</strain>
        <strain evidence="11">ATCC 35185 / DSM 20758 / VPI D19B-28</strain>
    </source>
</reference>
<dbReference type="PANTHER" id="PTHR21110">
    <property type="entry name" value="PHOSPHOPENTOMUTASE"/>
    <property type="match status" value="1"/>
</dbReference>
<dbReference type="GO" id="GO:0006015">
    <property type="term" value="P:5-phosphoribose 1-diphosphate biosynthetic process"/>
    <property type="evidence" value="ECO:0007669"/>
    <property type="project" value="UniProtKB-UniPathway"/>
</dbReference>
<keyword evidence="2 5" id="KW-0479">Metal-binding</keyword>
<protein>
    <recommendedName>
        <fullName evidence="5 6">Phosphopentomutase</fullName>
        <ecNumber evidence="5 6">5.4.2.7</ecNumber>
    </recommendedName>
    <alternativeName>
        <fullName evidence="5">Phosphodeoxyribomutase</fullName>
    </alternativeName>
</protein>
<dbReference type="Proteomes" id="UP000011124">
    <property type="component" value="Chromosome"/>
</dbReference>
<feature type="binding site" evidence="5">
    <location>
        <position position="294"/>
    </location>
    <ligand>
        <name>Mn(2+)</name>
        <dbReference type="ChEBI" id="CHEBI:29035"/>
        <label>2</label>
    </ligand>
</feature>
<dbReference type="NCBIfam" id="NF003766">
    <property type="entry name" value="PRK05362.1"/>
    <property type="match status" value="1"/>
</dbReference>
<dbReference type="EMBL" id="CP002637">
    <property type="protein sequence ID" value="AEB99087.1"/>
    <property type="molecule type" value="Genomic_DNA"/>
</dbReference>
<organism evidence="10 11">
    <name type="scientific">Selenomonas sputigena (strain ATCC 35185 / DSM 20758 / CCUG 44933 / VPI D19B-28)</name>
    <dbReference type="NCBI Taxonomy" id="546271"/>
    <lineage>
        <taxon>Bacteria</taxon>
        <taxon>Bacillati</taxon>
        <taxon>Bacillota</taxon>
        <taxon>Negativicutes</taxon>
        <taxon>Selenomonadales</taxon>
        <taxon>Selenomonadaceae</taxon>
        <taxon>Selenomonas</taxon>
    </lineage>
</organism>
<keyword evidence="3 5" id="KW-0464">Manganese</keyword>
<dbReference type="EC" id="5.4.2.7" evidence="5 6"/>
<dbReference type="CDD" id="cd16009">
    <property type="entry name" value="PPM"/>
    <property type="match status" value="1"/>
</dbReference>
<dbReference type="KEGG" id="ssg:Selsp_0108"/>
<dbReference type="eggNOG" id="COG1015">
    <property type="taxonomic scope" value="Bacteria"/>
</dbReference>
<dbReference type="UniPathway" id="UPA00087">
    <property type="reaction ID" value="UER00173"/>
</dbReference>
<dbReference type="Proteomes" id="UP000003505">
    <property type="component" value="Unassembled WGS sequence"/>
</dbReference>
<dbReference type="PANTHER" id="PTHR21110:SF0">
    <property type="entry name" value="PHOSPHOPENTOMUTASE"/>
    <property type="match status" value="1"/>
</dbReference>
<dbReference type="InterPro" id="IPR024052">
    <property type="entry name" value="Phosphopentomutase_DeoB_cap_sf"/>
</dbReference>
<comment type="catalytic activity">
    <reaction evidence="5">
        <text>2-deoxy-alpha-D-ribose 1-phosphate = 2-deoxy-D-ribose 5-phosphate</text>
        <dbReference type="Rhea" id="RHEA:27658"/>
        <dbReference type="ChEBI" id="CHEBI:57259"/>
        <dbReference type="ChEBI" id="CHEBI:62877"/>
        <dbReference type="EC" id="5.4.2.7"/>
    </reaction>
</comment>
<evidence type="ECO:0000313" key="11">
    <source>
        <dbReference type="Proteomes" id="UP000003505"/>
    </source>
</evidence>
<comment type="subcellular location">
    <subcellularLocation>
        <location evidence="5">Cytoplasm</location>
    </subcellularLocation>
</comment>
<dbReference type="OrthoDB" id="9769930at2"/>
<dbReference type="SUPFAM" id="SSF143856">
    <property type="entry name" value="DeoB insert domain-like"/>
    <property type="match status" value="1"/>
</dbReference>
<feature type="binding site" evidence="5">
    <location>
        <position position="331"/>
    </location>
    <ligand>
        <name>Mn(2+)</name>
        <dbReference type="ChEBI" id="CHEBI:29035"/>
        <label>1</label>
    </ligand>
</feature>
<dbReference type="PIRSF" id="PIRSF001491">
    <property type="entry name" value="Ppentomutase"/>
    <property type="match status" value="1"/>
</dbReference>
<dbReference type="GO" id="GO:0005829">
    <property type="term" value="C:cytosol"/>
    <property type="evidence" value="ECO:0007669"/>
    <property type="project" value="TreeGrafter"/>
</dbReference>